<dbReference type="Pfam" id="PF02525">
    <property type="entry name" value="Flavodoxin_2"/>
    <property type="match status" value="1"/>
</dbReference>
<dbReference type="RefSeq" id="WP_255904414.1">
    <property type="nucleotide sequence ID" value="NZ_JAFMZO010000004.1"/>
</dbReference>
<dbReference type="SUPFAM" id="SSF52218">
    <property type="entry name" value="Flavoproteins"/>
    <property type="match status" value="1"/>
</dbReference>
<name>A0ABW4ZQ77_9SPHI</name>
<accession>A0ABW4ZQ77</accession>
<evidence type="ECO:0000256" key="1">
    <source>
        <dbReference type="ARBA" id="ARBA00023002"/>
    </source>
</evidence>
<proteinExistence type="predicted"/>
<dbReference type="PANTHER" id="PTHR47307:SF1">
    <property type="entry name" value="GLUTATHIONE-REGULATED POTASSIUM-EFFLUX SYSTEM ANCILLARY PROTEIN KEFG"/>
    <property type="match status" value="1"/>
</dbReference>
<dbReference type="PANTHER" id="PTHR47307">
    <property type="entry name" value="GLUTATHIONE-REGULATED POTASSIUM-EFFLUX SYSTEM ANCILLARY PROTEIN KEFG"/>
    <property type="match status" value="1"/>
</dbReference>
<comment type="caution">
    <text evidence="3">The sequence shown here is derived from an EMBL/GenBank/DDBJ whole genome shotgun (WGS) entry which is preliminary data.</text>
</comment>
<sequence>MASVLILFAHPVYEKSRVNRQLIDKIADLDQVTIHDLYEVYPDFDIDVAQEQALLLAHDIIVFHHPFYWYSVPPLLKQWMDLVLEHGWAYGKGGTQLRNKKIFNAFSSGGSFAAYQKEGHNRYTITELMAPFDQTAFLCKMTYYPPFVVHNSHLLSPEEVAVFADQYREIITGLRDGRFSEDDLVSASYMNSLIQKSYSL</sequence>
<dbReference type="EMBL" id="JBHUHZ010000003">
    <property type="protein sequence ID" value="MFD2164178.1"/>
    <property type="molecule type" value="Genomic_DNA"/>
</dbReference>
<protein>
    <submittedName>
        <fullName evidence="3">NAD(P)H-dependent oxidoreductase</fullName>
    </submittedName>
</protein>
<keyword evidence="4" id="KW-1185">Reference proteome</keyword>
<evidence type="ECO:0000313" key="4">
    <source>
        <dbReference type="Proteomes" id="UP001597387"/>
    </source>
</evidence>
<dbReference type="Gene3D" id="3.40.50.360">
    <property type="match status" value="1"/>
</dbReference>
<feature type="domain" description="Flavodoxin-like fold" evidence="2">
    <location>
        <begin position="3"/>
        <end position="168"/>
    </location>
</feature>
<dbReference type="InterPro" id="IPR046980">
    <property type="entry name" value="KefG/KefF"/>
</dbReference>
<evidence type="ECO:0000259" key="2">
    <source>
        <dbReference type="Pfam" id="PF02525"/>
    </source>
</evidence>
<organism evidence="3 4">
    <name type="scientific">Paradesertivirga mongoliensis</name>
    <dbReference type="NCBI Taxonomy" id="2100740"/>
    <lineage>
        <taxon>Bacteria</taxon>
        <taxon>Pseudomonadati</taxon>
        <taxon>Bacteroidota</taxon>
        <taxon>Sphingobacteriia</taxon>
        <taxon>Sphingobacteriales</taxon>
        <taxon>Sphingobacteriaceae</taxon>
        <taxon>Paradesertivirga</taxon>
    </lineage>
</organism>
<gene>
    <name evidence="3" type="ORF">ACFSJU_17345</name>
</gene>
<dbReference type="InterPro" id="IPR029039">
    <property type="entry name" value="Flavoprotein-like_sf"/>
</dbReference>
<evidence type="ECO:0000313" key="3">
    <source>
        <dbReference type="EMBL" id="MFD2164178.1"/>
    </source>
</evidence>
<dbReference type="InterPro" id="IPR003680">
    <property type="entry name" value="Flavodoxin_fold"/>
</dbReference>
<reference evidence="4" key="1">
    <citation type="journal article" date="2019" name="Int. J. Syst. Evol. Microbiol.">
        <title>The Global Catalogue of Microorganisms (GCM) 10K type strain sequencing project: providing services to taxonomists for standard genome sequencing and annotation.</title>
        <authorList>
            <consortium name="The Broad Institute Genomics Platform"/>
            <consortium name="The Broad Institute Genome Sequencing Center for Infectious Disease"/>
            <person name="Wu L."/>
            <person name="Ma J."/>
        </authorList>
    </citation>
    <scope>NUCLEOTIDE SEQUENCE [LARGE SCALE GENOMIC DNA]</scope>
    <source>
        <strain evidence="4">KCTC 42217</strain>
    </source>
</reference>
<dbReference type="Proteomes" id="UP001597387">
    <property type="component" value="Unassembled WGS sequence"/>
</dbReference>
<keyword evidence="1" id="KW-0560">Oxidoreductase</keyword>